<reference evidence="2 3" key="1">
    <citation type="submission" date="2021-05" db="EMBL/GenBank/DDBJ databases">
        <title>Phylogenetic classification of ten novel species belonging to the genus Bifidobacterium comprising B. colchicus sp. nov., B. abeli sp. nov., B. bicoloris sp. nov., B. guerezis sp. nov., B. rosaliae sp. nov., B. santillanensis sp. nov., B. argentati sp. nov., B. amazzoni sp. nov., B. pluviali sp. nov., and B. pinnaculum sp. nov.</title>
        <authorList>
            <person name="Lugli G.A."/>
            <person name="Ruiz Garcia L."/>
            <person name="Margolles A."/>
            <person name="Ventura M."/>
        </authorList>
    </citation>
    <scope>NUCLEOTIDE SEQUENCE [LARGE SCALE GENOMIC DNA]</scope>
    <source>
        <strain evidence="2 3">6T3</strain>
    </source>
</reference>
<evidence type="ECO:0008006" key="4">
    <source>
        <dbReference type="Google" id="ProtNLM"/>
    </source>
</evidence>
<feature type="transmembrane region" description="Helical" evidence="1">
    <location>
        <begin position="158"/>
        <end position="180"/>
    </location>
</feature>
<name>A0ABS6W635_9BIFI</name>
<feature type="transmembrane region" description="Helical" evidence="1">
    <location>
        <begin position="234"/>
        <end position="258"/>
    </location>
</feature>
<keyword evidence="1" id="KW-0812">Transmembrane</keyword>
<feature type="transmembrane region" description="Helical" evidence="1">
    <location>
        <begin position="12"/>
        <end position="35"/>
    </location>
</feature>
<feature type="transmembrane region" description="Helical" evidence="1">
    <location>
        <begin position="187"/>
        <end position="206"/>
    </location>
</feature>
<comment type="caution">
    <text evidence="2">The sequence shown here is derived from an EMBL/GenBank/DDBJ whole genome shotgun (WGS) entry which is preliminary data.</text>
</comment>
<accession>A0ABS6W635</accession>
<dbReference type="EMBL" id="JAHBBD010000001">
    <property type="protein sequence ID" value="MBW3081943.1"/>
    <property type="molecule type" value="Genomic_DNA"/>
</dbReference>
<feature type="transmembrane region" description="Helical" evidence="1">
    <location>
        <begin position="117"/>
        <end position="138"/>
    </location>
</feature>
<sequence>MNPTLLLHDLRRILPMWTALTAVTAAYIAVVVAMYDPRANEGLDALVATMPELFAAFGMDGASATLSGFMVDYLYGFLLVLLPMVMVVAAVHGTLIRPIETGSMAYLLASPHSRRTIAGSALASVVASSAAMAVAVSVTEAVCVAVRAPGDVALADIAAMNLGLLALWLSMAGVCALSACAIGNASAALWTGAGLCAAQFLIRMLAQADDGMDVLRCATALTLFDPEGLAAGEGPAVCGAVALAVAGAAMCVAAVEVFRRRDLSL</sequence>
<evidence type="ECO:0000313" key="2">
    <source>
        <dbReference type="EMBL" id="MBW3081943.1"/>
    </source>
</evidence>
<evidence type="ECO:0000256" key="1">
    <source>
        <dbReference type="SAM" id="Phobius"/>
    </source>
</evidence>
<gene>
    <name evidence="2" type="ORF">KIH73_00855</name>
</gene>
<keyword evidence="1" id="KW-0472">Membrane</keyword>
<protein>
    <recommendedName>
        <fullName evidence="4">ABC transporter permease</fullName>
    </recommendedName>
</protein>
<dbReference type="Proteomes" id="UP000812844">
    <property type="component" value="Unassembled WGS sequence"/>
</dbReference>
<keyword evidence="1" id="KW-1133">Transmembrane helix</keyword>
<evidence type="ECO:0000313" key="3">
    <source>
        <dbReference type="Proteomes" id="UP000812844"/>
    </source>
</evidence>
<feature type="transmembrane region" description="Helical" evidence="1">
    <location>
        <begin position="73"/>
        <end position="96"/>
    </location>
</feature>
<dbReference type="RefSeq" id="WP_219079622.1">
    <property type="nucleotide sequence ID" value="NZ_JAHBBD010000001.1"/>
</dbReference>
<organism evidence="2 3">
    <name type="scientific">Bifidobacterium phasiani</name>
    <dbReference type="NCBI Taxonomy" id="2834431"/>
    <lineage>
        <taxon>Bacteria</taxon>
        <taxon>Bacillati</taxon>
        <taxon>Actinomycetota</taxon>
        <taxon>Actinomycetes</taxon>
        <taxon>Bifidobacteriales</taxon>
        <taxon>Bifidobacteriaceae</taxon>
        <taxon>Bifidobacterium</taxon>
    </lineage>
</organism>
<proteinExistence type="predicted"/>
<keyword evidence="3" id="KW-1185">Reference proteome</keyword>